<dbReference type="InterPro" id="IPR036265">
    <property type="entry name" value="HIT-like_sf"/>
</dbReference>
<dbReference type="Proteomes" id="UP000351155">
    <property type="component" value="Unassembled WGS sequence"/>
</dbReference>
<evidence type="ECO:0000313" key="9">
    <source>
        <dbReference type="Proteomes" id="UP000351155"/>
    </source>
</evidence>
<dbReference type="PANTHER" id="PTHR11943:SF1">
    <property type="entry name" value="GALACTOSE-1-PHOSPHATE URIDYLYLTRANSFERASE"/>
    <property type="match status" value="1"/>
</dbReference>
<evidence type="ECO:0000256" key="6">
    <source>
        <dbReference type="SAM" id="MobiDB-lite"/>
    </source>
</evidence>
<evidence type="ECO:0000256" key="4">
    <source>
        <dbReference type="ARBA" id="ARBA00023277"/>
    </source>
</evidence>
<dbReference type="GO" id="GO:0033499">
    <property type="term" value="P:galactose catabolic process via UDP-galactose, Leloir pathway"/>
    <property type="evidence" value="ECO:0007669"/>
    <property type="project" value="TreeGrafter"/>
</dbReference>
<dbReference type="EMBL" id="CAADIW010000007">
    <property type="protein sequence ID" value="VFS16577.1"/>
    <property type="molecule type" value="Genomic_DNA"/>
</dbReference>
<evidence type="ECO:0000256" key="1">
    <source>
        <dbReference type="ARBA" id="ARBA00016340"/>
    </source>
</evidence>
<dbReference type="SUPFAM" id="SSF54197">
    <property type="entry name" value="HIT-like"/>
    <property type="match status" value="1"/>
</dbReference>
<keyword evidence="2 8" id="KW-0808">Transferase</keyword>
<accession>A0A484X073</accession>
<dbReference type="InterPro" id="IPR005849">
    <property type="entry name" value="GalP_Utransf_N"/>
</dbReference>
<dbReference type="NCBIfam" id="TIGR00209">
    <property type="entry name" value="galT_1"/>
    <property type="match status" value="1"/>
</dbReference>
<sequence length="127" mass="14046">MTQFNPVDHPHRRFNPLSGQWILVSPHRAKRPWQGAQETPAKQTLPQHDPDCFLCPGNTRVTGDKNPDYKGTFVFTNDFAALMTEHAGCAGKPRSADALRKRPRNQPRDLFLAGSQQNAAGAERGGA</sequence>
<dbReference type="Pfam" id="PF01087">
    <property type="entry name" value="GalP_UDP_transf"/>
    <property type="match status" value="1"/>
</dbReference>
<organism evidence="8 9">
    <name type="scientific">Enterobacter cancerogenus</name>
    <dbReference type="NCBI Taxonomy" id="69218"/>
    <lineage>
        <taxon>Bacteria</taxon>
        <taxon>Pseudomonadati</taxon>
        <taxon>Pseudomonadota</taxon>
        <taxon>Gammaproteobacteria</taxon>
        <taxon>Enterobacterales</taxon>
        <taxon>Enterobacteriaceae</taxon>
        <taxon>Enterobacter</taxon>
        <taxon>Enterobacter cloacae complex</taxon>
    </lineage>
</organism>
<proteinExistence type="predicted"/>
<dbReference type="Gene3D" id="3.30.428.10">
    <property type="entry name" value="HIT-like"/>
    <property type="match status" value="1"/>
</dbReference>
<protein>
    <recommendedName>
        <fullName evidence="1 5">Galactose-1-phosphate uridylyltransferase</fullName>
        <ecNumber evidence="5">2.7.7.12</ecNumber>
    </recommendedName>
</protein>
<dbReference type="GO" id="GO:0008108">
    <property type="term" value="F:UDP-glucose:hexose-1-phosphate uridylyltransferase activity"/>
    <property type="evidence" value="ECO:0007669"/>
    <property type="project" value="UniProtKB-UniRule"/>
</dbReference>
<feature type="region of interest" description="Disordered" evidence="6">
    <location>
        <begin position="90"/>
        <end position="127"/>
    </location>
</feature>
<dbReference type="AlphaFoldDB" id="A0A484X073"/>
<feature type="domain" description="Galactose-1-phosphate uridyl transferase N-terminal" evidence="7">
    <location>
        <begin position="3"/>
        <end position="93"/>
    </location>
</feature>
<dbReference type="GO" id="GO:0008270">
    <property type="term" value="F:zinc ion binding"/>
    <property type="evidence" value="ECO:0007669"/>
    <property type="project" value="InterPro"/>
</dbReference>
<reference evidence="8 9" key="1">
    <citation type="submission" date="2019-03" db="EMBL/GenBank/DDBJ databases">
        <authorList>
            <consortium name="Pathogen Informatics"/>
        </authorList>
    </citation>
    <scope>NUCLEOTIDE SEQUENCE [LARGE SCALE GENOMIC DNA]</scope>
    <source>
        <strain evidence="8 9">NCTC12126</strain>
    </source>
</reference>
<dbReference type="InterPro" id="IPR001937">
    <property type="entry name" value="GalP_UDPtransf1"/>
</dbReference>
<keyword evidence="4" id="KW-0119">Carbohydrate metabolism</keyword>
<evidence type="ECO:0000313" key="8">
    <source>
        <dbReference type="EMBL" id="VFS16577.1"/>
    </source>
</evidence>
<evidence type="ECO:0000256" key="3">
    <source>
        <dbReference type="ARBA" id="ARBA00022695"/>
    </source>
</evidence>
<evidence type="ECO:0000256" key="5">
    <source>
        <dbReference type="NCBIfam" id="TIGR00209"/>
    </source>
</evidence>
<name>A0A484X073_9ENTR</name>
<gene>
    <name evidence="8" type="primary">galT_1</name>
    <name evidence="8" type="ORF">NCTC12126_01380</name>
</gene>
<dbReference type="EC" id="2.7.7.12" evidence="5"/>
<keyword evidence="3 8" id="KW-0548">Nucleotidyltransferase</keyword>
<evidence type="ECO:0000256" key="2">
    <source>
        <dbReference type="ARBA" id="ARBA00022679"/>
    </source>
</evidence>
<dbReference type="GO" id="GO:0005737">
    <property type="term" value="C:cytoplasm"/>
    <property type="evidence" value="ECO:0007669"/>
    <property type="project" value="TreeGrafter"/>
</dbReference>
<evidence type="ECO:0000259" key="7">
    <source>
        <dbReference type="Pfam" id="PF01087"/>
    </source>
</evidence>
<dbReference type="PANTHER" id="PTHR11943">
    <property type="entry name" value="GALACTOSE-1-PHOSPHATE URIDYLYLTRANSFERASE"/>
    <property type="match status" value="1"/>
</dbReference>